<comment type="caution">
    <text evidence="1">The sequence shown here is derived from an EMBL/GenBank/DDBJ whole genome shotgun (WGS) entry which is preliminary data.</text>
</comment>
<dbReference type="RefSeq" id="WP_418157577.1">
    <property type="nucleotide sequence ID" value="NZ_JBBLZC010000001.1"/>
</dbReference>
<dbReference type="EMBL" id="JBBLZC010000001">
    <property type="protein sequence ID" value="MEK0081728.1"/>
    <property type="molecule type" value="Genomic_DNA"/>
</dbReference>
<evidence type="ECO:0000313" key="1">
    <source>
        <dbReference type="EMBL" id="MEK0081728.1"/>
    </source>
</evidence>
<dbReference type="InterPro" id="IPR045565">
    <property type="entry name" value="Phage_capsid_2"/>
</dbReference>
<dbReference type="Proteomes" id="UP001375743">
    <property type="component" value="Unassembled WGS sequence"/>
</dbReference>
<accession>A0ABU8XKM6</accession>
<gene>
    <name evidence="1" type="ORF">U1T56_01075</name>
</gene>
<proteinExistence type="predicted"/>
<keyword evidence="2" id="KW-1185">Reference proteome</keyword>
<name>A0ABU8XKM6_9PROT</name>
<evidence type="ECO:0000313" key="2">
    <source>
        <dbReference type="Proteomes" id="UP001375743"/>
    </source>
</evidence>
<dbReference type="Pfam" id="PF19821">
    <property type="entry name" value="Phage_capsid_2"/>
    <property type="match status" value="1"/>
</dbReference>
<organism evidence="1 2">
    <name type="scientific">Benzoatithermus flavus</name>
    <dbReference type="NCBI Taxonomy" id="3108223"/>
    <lineage>
        <taxon>Bacteria</taxon>
        <taxon>Pseudomonadati</taxon>
        <taxon>Pseudomonadota</taxon>
        <taxon>Alphaproteobacteria</taxon>
        <taxon>Geminicoccales</taxon>
        <taxon>Geminicoccaceae</taxon>
        <taxon>Benzoatithermus</taxon>
    </lineage>
</organism>
<sequence>MSTSIDQAFVKQFQREVHEAYQRQGSKLRPTVRVKTGVVGSSTVFQRVGKVDAQSKGRHAMVPVSSSEFSSVEIPLLDYYVGEWIDRLDELKTNIDERQVLANAGAFALGRKTDEIIIESGLMKAETVIGDGSTGLTKAKVLAAFEQLGANDVPDDGQRFAVIGWRQWSDLLDLPEFASAEFVGDDVLPWRGTQAKMWLGTMWIPHSALPLANGVRTCFWYHKSAIGHAIGQEVTSDITWHGDRAAHFVAHFMSQGAGLIDGRGVIKLPCLED</sequence>
<protein>
    <submittedName>
        <fullName evidence="1">Phage capsid protein</fullName>
    </submittedName>
</protein>
<reference evidence="1 2" key="1">
    <citation type="submission" date="2024-01" db="EMBL/GenBank/DDBJ databases">
        <title>Multi-omics insights into the function and evolution of sodium benzoate biodegradation pathways in Benzoatithermus flavus gen. nov., sp. nov. from hot spring.</title>
        <authorList>
            <person name="Hu C.-J."/>
            <person name="Li W.-J."/>
        </authorList>
    </citation>
    <scope>NUCLEOTIDE SEQUENCE [LARGE SCALE GENOMIC DNA]</scope>
    <source>
        <strain evidence="1 2">SYSU G07066</strain>
    </source>
</reference>